<organism evidence="1">
    <name type="scientific">Rhizophora mucronata</name>
    <name type="common">Asiatic mangrove</name>
    <dbReference type="NCBI Taxonomy" id="61149"/>
    <lineage>
        <taxon>Eukaryota</taxon>
        <taxon>Viridiplantae</taxon>
        <taxon>Streptophyta</taxon>
        <taxon>Embryophyta</taxon>
        <taxon>Tracheophyta</taxon>
        <taxon>Spermatophyta</taxon>
        <taxon>Magnoliopsida</taxon>
        <taxon>eudicotyledons</taxon>
        <taxon>Gunneridae</taxon>
        <taxon>Pentapetalae</taxon>
        <taxon>rosids</taxon>
        <taxon>fabids</taxon>
        <taxon>Malpighiales</taxon>
        <taxon>Rhizophoraceae</taxon>
        <taxon>Rhizophora</taxon>
    </lineage>
</organism>
<accession>A0A2P2PXC2</accession>
<evidence type="ECO:0000313" key="1">
    <source>
        <dbReference type="EMBL" id="MBX59360.1"/>
    </source>
</evidence>
<name>A0A2P2PXC2_RHIMU</name>
<dbReference type="AlphaFoldDB" id="A0A2P2PXC2"/>
<sequence length="31" mass="3792">MFTKERSAEETVDKIGCRRDNRRGWTKKVFF</sequence>
<dbReference type="EMBL" id="GGEC01078876">
    <property type="protein sequence ID" value="MBX59360.1"/>
    <property type="molecule type" value="Transcribed_RNA"/>
</dbReference>
<proteinExistence type="predicted"/>
<protein>
    <submittedName>
        <fullName evidence="1">Uncharacterized protein</fullName>
    </submittedName>
</protein>
<reference evidence="1" key="1">
    <citation type="submission" date="2018-02" db="EMBL/GenBank/DDBJ databases">
        <title>Rhizophora mucronata_Transcriptome.</title>
        <authorList>
            <person name="Meera S.P."/>
            <person name="Sreeshan A."/>
            <person name="Augustine A."/>
        </authorList>
    </citation>
    <scope>NUCLEOTIDE SEQUENCE</scope>
    <source>
        <tissue evidence="1">Leaf</tissue>
    </source>
</reference>